<dbReference type="SUPFAM" id="SSF103657">
    <property type="entry name" value="BAR/IMD domain-like"/>
    <property type="match status" value="1"/>
</dbReference>
<sequence length="665" mass="70743">MLPSGLVRELKVWMTKSLTISIGCLFSPIWASTSAWDTFGGRAAKLSSQLHQMAAAFGAFVDALQTISDSANTVNGVSRDIGAALTRFCLRQRAVETAIRKWGETLQKHCADGLGRRGGEWRQTISDLERRHQRNCKRFKTSGGGKHNKNGQQIEAENRNFYIELLHAQRSQCTEFVVGTLLPVINAQMVLLDEGAHIQPILDSIEKSVNENDTARLIHTLLEDIDNGRENGEQRIGVAMAQSRAKSASQARLFGVGSDRTDGDDHSSAAGPCHSLNFDGSAASLLLTANRNSMPPPSAGNSHYFFSSCPSSAVATLSSSSSSSPFVAGGAAAAEGGSATTEDIWQQNVLLPRTAPSPHHRLPLPQPFVRPQMFAAVNQNSAVSPPPPSSTHCDNISPQTQNQCQKPPVPPNNWNRTNYVVSHQPNARPIGPFPPQQNILERKATGGEVNSPNSVHSRAMATKMPTINPISSATDQNGTQIVASSSVLPPPPAQHADSTDSGSHCSSALMAETLQQIDQLGLELNSYCDGLDEINNGNAGERHRFALPPPHSLPPFVTDSVSSAVVRFRSCASAVPQFQNAVSPPPPPPPPLPPQRRNSSISSATPSAPSIAQLRSIGASAVPFGASPLTLAPLPKNAVVSAASVVVPPSPSPMPLPSHHPPMNR</sequence>
<dbReference type="InterPro" id="IPR030127">
    <property type="entry name" value="MTSS1/MTSS2"/>
</dbReference>
<keyword evidence="4" id="KW-1185">Reference proteome</keyword>
<feature type="region of interest" description="Disordered" evidence="1">
    <location>
        <begin position="578"/>
        <end position="610"/>
    </location>
</feature>
<organism evidence="3 4">
    <name type="scientific">Heterodera schachtii</name>
    <name type="common">Sugarbeet cyst nematode worm</name>
    <name type="synonym">Tylenchus schachtii</name>
    <dbReference type="NCBI Taxonomy" id="97005"/>
    <lineage>
        <taxon>Eukaryota</taxon>
        <taxon>Metazoa</taxon>
        <taxon>Ecdysozoa</taxon>
        <taxon>Nematoda</taxon>
        <taxon>Chromadorea</taxon>
        <taxon>Rhabditida</taxon>
        <taxon>Tylenchina</taxon>
        <taxon>Tylenchomorpha</taxon>
        <taxon>Tylenchoidea</taxon>
        <taxon>Heteroderidae</taxon>
        <taxon>Heteroderinae</taxon>
        <taxon>Heterodera</taxon>
    </lineage>
</organism>
<feature type="compositionally biased region" description="Low complexity" evidence="1">
    <location>
        <begin position="599"/>
        <end position="610"/>
    </location>
</feature>
<gene>
    <name evidence="3" type="ORF">niasHS_017809</name>
</gene>
<dbReference type="Gene3D" id="1.20.1270.60">
    <property type="entry name" value="Arfaptin homology (AH) domain/BAR domain"/>
    <property type="match status" value="1"/>
</dbReference>
<feature type="domain" description="IMD" evidence="2">
    <location>
        <begin position="35"/>
        <end position="138"/>
    </location>
</feature>
<evidence type="ECO:0000313" key="3">
    <source>
        <dbReference type="EMBL" id="KAL3072835.1"/>
    </source>
</evidence>
<protein>
    <recommendedName>
        <fullName evidence="2">IMD domain-containing protein</fullName>
    </recommendedName>
</protein>
<feature type="region of interest" description="Disordered" evidence="1">
    <location>
        <begin position="646"/>
        <end position="665"/>
    </location>
</feature>
<dbReference type="InterPro" id="IPR013606">
    <property type="entry name" value="I-BAR_dom"/>
</dbReference>
<dbReference type="Proteomes" id="UP001620645">
    <property type="component" value="Unassembled WGS sequence"/>
</dbReference>
<accession>A0ABD2I5P6</accession>
<dbReference type="InterPro" id="IPR027267">
    <property type="entry name" value="AH/BAR_dom_sf"/>
</dbReference>
<proteinExistence type="predicted"/>
<evidence type="ECO:0000259" key="2">
    <source>
        <dbReference type="Pfam" id="PF08397"/>
    </source>
</evidence>
<evidence type="ECO:0000256" key="1">
    <source>
        <dbReference type="SAM" id="MobiDB-lite"/>
    </source>
</evidence>
<evidence type="ECO:0000313" key="4">
    <source>
        <dbReference type="Proteomes" id="UP001620645"/>
    </source>
</evidence>
<feature type="compositionally biased region" description="Pro residues" evidence="1">
    <location>
        <begin position="648"/>
        <end position="665"/>
    </location>
</feature>
<dbReference type="PANTHER" id="PTHR15708">
    <property type="entry name" value="ACTIN BUNDLING/MISSING IN METASTASIS-RELATED"/>
    <property type="match status" value="1"/>
</dbReference>
<reference evidence="3 4" key="1">
    <citation type="submission" date="2024-10" db="EMBL/GenBank/DDBJ databases">
        <authorList>
            <person name="Kim D."/>
        </authorList>
    </citation>
    <scope>NUCLEOTIDE SEQUENCE [LARGE SCALE GENOMIC DNA]</scope>
    <source>
        <strain evidence="3">Taebaek</strain>
    </source>
</reference>
<dbReference type="AlphaFoldDB" id="A0ABD2I5P6"/>
<dbReference type="EMBL" id="JBICCN010000373">
    <property type="protein sequence ID" value="KAL3072835.1"/>
    <property type="molecule type" value="Genomic_DNA"/>
</dbReference>
<name>A0ABD2I5P6_HETSC</name>
<feature type="compositionally biased region" description="Polar residues" evidence="1">
    <location>
        <begin position="390"/>
        <end position="405"/>
    </location>
</feature>
<dbReference type="Pfam" id="PF08397">
    <property type="entry name" value="IMD"/>
    <property type="match status" value="1"/>
</dbReference>
<feature type="compositionally biased region" description="Pro residues" evidence="1">
    <location>
        <begin position="583"/>
        <end position="594"/>
    </location>
</feature>
<dbReference type="PANTHER" id="PTHR15708:SF4">
    <property type="entry name" value="FI21477P1-RELATED"/>
    <property type="match status" value="1"/>
</dbReference>
<comment type="caution">
    <text evidence="3">The sequence shown here is derived from an EMBL/GenBank/DDBJ whole genome shotgun (WGS) entry which is preliminary data.</text>
</comment>
<feature type="region of interest" description="Disordered" evidence="1">
    <location>
        <begin position="381"/>
        <end position="407"/>
    </location>
</feature>